<keyword evidence="3" id="KW-1185">Reference proteome</keyword>
<protein>
    <recommendedName>
        <fullName evidence="1">DUF8001 domain-containing protein</fullName>
    </recommendedName>
</protein>
<proteinExistence type="predicted"/>
<comment type="caution">
    <text evidence="2">The sequence shown here is derived from an EMBL/GenBank/DDBJ whole genome shotgun (WGS) entry which is preliminary data.</text>
</comment>
<evidence type="ECO:0000259" key="1">
    <source>
        <dbReference type="Pfam" id="PF26008"/>
    </source>
</evidence>
<accession>A0AAP3E8V2</accession>
<feature type="domain" description="DUF8001" evidence="1">
    <location>
        <begin position="1"/>
        <end position="77"/>
    </location>
</feature>
<name>A0AAP3E8V2_9EURY</name>
<dbReference type="AlphaFoldDB" id="A0AAP3E8V2"/>
<evidence type="ECO:0000313" key="2">
    <source>
        <dbReference type="EMBL" id="MCU4753594.1"/>
    </source>
</evidence>
<gene>
    <name evidence="2" type="ORF">OB919_16645</name>
</gene>
<dbReference type="InterPro" id="IPR058314">
    <property type="entry name" value="DUF8001"/>
</dbReference>
<dbReference type="RefSeq" id="WP_254808396.1">
    <property type="nucleotide sequence ID" value="NZ_JAOPJZ010000019.1"/>
</dbReference>
<dbReference type="Pfam" id="PF26008">
    <property type="entry name" value="DUF8001"/>
    <property type="match status" value="1"/>
</dbReference>
<sequence length="80" mass="9116">MGAPLYISAGDLTTDAILEAMHEGRRIVVTVETMGNEHDVTLRYDDGIYYCDTPTRLHRHDRPDEMRTCIRKMGYAAEEA</sequence>
<dbReference type="GeneID" id="73532150"/>
<dbReference type="EMBL" id="JAOPJZ010000019">
    <property type="protein sequence ID" value="MCU4753594.1"/>
    <property type="molecule type" value="Genomic_DNA"/>
</dbReference>
<evidence type="ECO:0000313" key="3">
    <source>
        <dbReference type="Proteomes" id="UP001321047"/>
    </source>
</evidence>
<organism evidence="2 3">
    <name type="scientific">Natronosalvus hydrolyticus</name>
    <dbReference type="NCBI Taxonomy" id="2979988"/>
    <lineage>
        <taxon>Archaea</taxon>
        <taxon>Methanobacteriati</taxon>
        <taxon>Methanobacteriota</taxon>
        <taxon>Stenosarchaea group</taxon>
        <taxon>Halobacteria</taxon>
        <taxon>Halobacteriales</taxon>
        <taxon>Natrialbaceae</taxon>
        <taxon>Natronosalvus</taxon>
    </lineage>
</organism>
<reference evidence="2 3" key="1">
    <citation type="submission" date="2022-09" db="EMBL/GenBank/DDBJ databases">
        <title>Enrichment on poylsaccharides allowed isolation of novel metabolic and taxonomic groups of Haloarchaea.</title>
        <authorList>
            <person name="Sorokin D.Y."/>
            <person name="Elcheninov A.G."/>
            <person name="Khizhniak T.V."/>
            <person name="Kolganova T.V."/>
            <person name="Kublanov I.V."/>
        </authorList>
    </citation>
    <scope>NUCLEOTIDE SEQUENCE [LARGE SCALE GENOMIC DNA]</scope>
    <source>
        <strain evidence="2 3">AArc-curdl1</strain>
    </source>
</reference>
<dbReference type="Proteomes" id="UP001321047">
    <property type="component" value="Unassembled WGS sequence"/>
</dbReference>